<comment type="subcellular location">
    <subcellularLocation>
        <location evidence="1">Cell envelope</location>
    </subcellularLocation>
</comment>
<dbReference type="InterPro" id="IPR050553">
    <property type="entry name" value="Thioredoxin_ResA/DsbE_sf"/>
</dbReference>
<evidence type="ECO:0000256" key="2">
    <source>
        <dbReference type="ARBA" id="ARBA00022748"/>
    </source>
</evidence>
<dbReference type="Proteomes" id="UP001416858">
    <property type="component" value="Unassembled WGS sequence"/>
</dbReference>
<evidence type="ECO:0000313" key="8">
    <source>
        <dbReference type="Proteomes" id="UP001416858"/>
    </source>
</evidence>
<evidence type="ECO:0000256" key="4">
    <source>
        <dbReference type="ARBA" id="ARBA00023284"/>
    </source>
</evidence>
<dbReference type="Gene3D" id="3.40.30.10">
    <property type="entry name" value="Glutaredoxin"/>
    <property type="match status" value="1"/>
</dbReference>
<keyword evidence="2" id="KW-0201">Cytochrome c-type biogenesis</keyword>
<feature type="chain" id="PRO_5046890182" evidence="5">
    <location>
        <begin position="20"/>
        <end position="339"/>
    </location>
</feature>
<dbReference type="Pfam" id="PF00578">
    <property type="entry name" value="AhpC-TSA"/>
    <property type="match status" value="1"/>
</dbReference>
<dbReference type="InterPro" id="IPR013766">
    <property type="entry name" value="Thioredoxin_domain"/>
</dbReference>
<dbReference type="PANTHER" id="PTHR42852:SF6">
    <property type="entry name" value="THIOL:DISULFIDE INTERCHANGE PROTEIN DSBE"/>
    <property type="match status" value="1"/>
</dbReference>
<feature type="domain" description="Thioredoxin" evidence="6">
    <location>
        <begin position="193"/>
        <end position="336"/>
    </location>
</feature>
<sequence length="339" mass="38194">MHAKRILFFILCWACSIGAYVQSETKETASQESKSTEAVTCSVQGKVVMPDQVSAGINTDGLSLDQVVVTLEGSYRHPRMPFPQEWSTMKPEERSQWRQDFMKTEDYKDYLRAVEEARGKRATYTTQLAEDGSFVFENIKPAWYQLTASIMHPAAGAERSQTLARAYAMRQFIIKNVDKPFPANLTLKIKNVLMPGDPAADWTATAYDDSEFQLSDFRGKFVLMDFWATWCGPCRAEFPNLESVYEDFGGERLEMIGLSVDQSFDLPQALLDETPAAYRQGWVGDPERHEKIFEAYGIQSIPSIWLIGPDGKIVARDLRGEALRDAVKTALAADADPNR</sequence>
<dbReference type="EMBL" id="BAABRO010000013">
    <property type="protein sequence ID" value="GAA5509329.1"/>
    <property type="molecule type" value="Genomic_DNA"/>
</dbReference>
<accession>A0ABP9VW10</accession>
<dbReference type="CDD" id="cd02966">
    <property type="entry name" value="TlpA_like_family"/>
    <property type="match status" value="1"/>
</dbReference>
<organism evidence="7 8">
    <name type="scientific">Novipirellula caenicola</name>
    <dbReference type="NCBI Taxonomy" id="1536901"/>
    <lineage>
        <taxon>Bacteria</taxon>
        <taxon>Pseudomonadati</taxon>
        <taxon>Planctomycetota</taxon>
        <taxon>Planctomycetia</taxon>
        <taxon>Pirellulales</taxon>
        <taxon>Pirellulaceae</taxon>
        <taxon>Novipirellula</taxon>
    </lineage>
</organism>
<reference evidence="7 8" key="1">
    <citation type="submission" date="2024-02" db="EMBL/GenBank/DDBJ databases">
        <title>Rhodopirellula caenicola NBRC 110016.</title>
        <authorList>
            <person name="Ichikawa N."/>
            <person name="Katano-Makiyama Y."/>
            <person name="Hidaka K."/>
        </authorList>
    </citation>
    <scope>NUCLEOTIDE SEQUENCE [LARGE SCALE GENOMIC DNA]</scope>
    <source>
        <strain evidence="7 8">NBRC 110016</strain>
    </source>
</reference>
<evidence type="ECO:0000256" key="3">
    <source>
        <dbReference type="ARBA" id="ARBA00023157"/>
    </source>
</evidence>
<dbReference type="PROSITE" id="PS00194">
    <property type="entry name" value="THIOREDOXIN_1"/>
    <property type="match status" value="1"/>
</dbReference>
<evidence type="ECO:0000256" key="5">
    <source>
        <dbReference type="SAM" id="SignalP"/>
    </source>
</evidence>
<dbReference type="InterPro" id="IPR036249">
    <property type="entry name" value="Thioredoxin-like_sf"/>
</dbReference>
<keyword evidence="3" id="KW-1015">Disulfide bond</keyword>
<dbReference type="InterPro" id="IPR017937">
    <property type="entry name" value="Thioredoxin_CS"/>
</dbReference>
<dbReference type="PANTHER" id="PTHR42852">
    <property type="entry name" value="THIOL:DISULFIDE INTERCHANGE PROTEIN DSBE"/>
    <property type="match status" value="1"/>
</dbReference>
<evidence type="ECO:0000313" key="7">
    <source>
        <dbReference type="EMBL" id="GAA5509329.1"/>
    </source>
</evidence>
<dbReference type="SUPFAM" id="SSF52833">
    <property type="entry name" value="Thioredoxin-like"/>
    <property type="match status" value="1"/>
</dbReference>
<dbReference type="InterPro" id="IPR000866">
    <property type="entry name" value="AhpC/TSA"/>
</dbReference>
<keyword evidence="8" id="KW-1185">Reference proteome</keyword>
<protein>
    <submittedName>
        <fullName evidence="7">Thiol-disulfide oxidoreductase ResA</fullName>
    </submittedName>
</protein>
<gene>
    <name evidence="7" type="primary">resA_10</name>
    <name evidence="7" type="ORF">Rcae01_04828</name>
</gene>
<dbReference type="PROSITE" id="PS51352">
    <property type="entry name" value="THIOREDOXIN_2"/>
    <property type="match status" value="1"/>
</dbReference>
<comment type="caution">
    <text evidence="7">The sequence shown here is derived from an EMBL/GenBank/DDBJ whole genome shotgun (WGS) entry which is preliminary data.</text>
</comment>
<keyword evidence="4" id="KW-0676">Redox-active center</keyword>
<name>A0ABP9VW10_9BACT</name>
<proteinExistence type="predicted"/>
<feature type="signal peptide" evidence="5">
    <location>
        <begin position="1"/>
        <end position="19"/>
    </location>
</feature>
<evidence type="ECO:0000259" key="6">
    <source>
        <dbReference type="PROSITE" id="PS51352"/>
    </source>
</evidence>
<keyword evidence="5" id="KW-0732">Signal</keyword>
<evidence type="ECO:0000256" key="1">
    <source>
        <dbReference type="ARBA" id="ARBA00004196"/>
    </source>
</evidence>